<reference evidence="9" key="1">
    <citation type="submission" date="2021-03" db="EMBL/GenBank/DDBJ databases">
        <title>Whole genome shotgun sequence of Actinoplanes auranticolor NBRC 12245.</title>
        <authorList>
            <person name="Komaki H."/>
            <person name="Tamura T."/>
        </authorList>
    </citation>
    <scope>NUCLEOTIDE SEQUENCE</scope>
    <source>
        <strain evidence="9">NBRC 12245</strain>
    </source>
</reference>
<evidence type="ECO:0000256" key="4">
    <source>
        <dbReference type="ARBA" id="ARBA00022840"/>
    </source>
</evidence>
<keyword evidence="3" id="KW-0418">Kinase</keyword>
<evidence type="ECO:0000256" key="7">
    <source>
        <dbReference type="SAM" id="Phobius"/>
    </source>
</evidence>
<feature type="binding site" evidence="5">
    <location>
        <position position="44"/>
    </location>
    <ligand>
        <name>ATP</name>
        <dbReference type="ChEBI" id="CHEBI:30616"/>
    </ligand>
</feature>
<keyword evidence="1" id="KW-0808">Transferase</keyword>
<dbReference type="Gene3D" id="3.30.200.20">
    <property type="entry name" value="Phosphorylase Kinase, domain 1"/>
    <property type="match status" value="1"/>
</dbReference>
<feature type="region of interest" description="Disordered" evidence="6">
    <location>
        <begin position="270"/>
        <end position="312"/>
    </location>
</feature>
<dbReference type="InterPro" id="IPR017441">
    <property type="entry name" value="Protein_kinase_ATP_BS"/>
</dbReference>
<dbReference type="RefSeq" id="WP_212994918.1">
    <property type="nucleotide sequence ID" value="NZ_BAABEA010000027.1"/>
</dbReference>
<evidence type="ECO:0000256" key="2">
    <source>
        <dbReference type="ARBA" id="ARBA00022741"/>
    </source>
</evidence>
<dbReference type="SMART" id="SM00220">
    <property type="entry name" value="S_TKc"/>
    <property type="match status" value="1"/>
</dbReference>
<evidence type="ECO:0000313" key="10">
    <source>
        <dbReference type="Proteomes" id="UP000681340"/>
    </source>
</evidence>
<keyword evidence="7" id="KW-0472">Membrane</keyword>
<evidence type="ECO:0000256" key="3">
    <source>
        <dbReference type="ARBA" id="ARBA00022777"/>
    </source>
</evidence>
<dbReference type="EMBL" id="BOQL01000102">
    <property type="protein sequence ID" value="GIM80647.1"/>
    <property type="molecule type" value="Genomic_DNA"/>
</dbReference>
<feature type="compositionally biased region" description="Pro residues" evidence="6">
    <location>
        <begin position="274"/>
        <end position="288"/>
    </location>
</feature>
<keyword evidence="7" id="KW-0812">Transmembrane</keyword>
<name>A0A919SY69_9ACTN</name>
<proteinExistence type="predicted"/>
<dbReference type="CDD" id="cd14014">
    <property type="entry name" value="STKc_PknB_like"/>
    <property type="match status" value="1"/>
</dbReference>
<dbReference type="AlphaFoldDB" id="A0A919SY69"/>
<evidence type="ECO:0000256" key="5">
    <source>
        <dbReference type="PROSITE-ProRule" id="PRU10141"/>
    </source>
</evidence>
<dbReference type="PROSITE" id="PS50011">
    <property type="entry name" value="PROTEIN_KINASE_DOM"/>
    <property type="match status" value="1"/>
</dbReference>
<dbReference type="PROSITE" id="PS00107">
    <property type="entry name" value="PROTEIN_KINASE_ATP"/>
    <property type="match status" value="1"/>
</dbReference>
<sequence length="346" mass="36621">MITPLRVGDPTRLGGYELVGRLGTGGMGTVYLGRGHNGQRVAVKTIRTEYAWDDTLRGRFRSEVNRLRQVPSFCTAAVLDADSDHDPPYLVVDYVSGPSLAAEVQQNGPLSPDSLPGVIIGATAALVAIHQAGVVHRDLKPDNVLITLGSIKIIDFGVARSLDHTSQHTASGQMIGTVQYMAPESFDTTAGGPVTAAADIFAWGVLVTYAATGRTPFTANTPPATALRIATQPPDLTGLTGVLRGLVVQALSKRPEDRPTARQLLETLLGITPAPVPRPHRTPLPPSRPRSTLPPASPRPAPSLPTPVPPSGEKRSHTVAFIILMVLTGLLGVTLTSVLFYLVDNT</sequence>
<dbReference type="GO" id="GO:0004674">
    <property type="term" value="F:protein serine/threonine kinase activity"/>
    <property type="evidence" value="ECO:0007669"/>
    <property type="project" value="TreeGrafter"/>
</dbReference>
<evidence type="ECO:0000259" key="8">
    <source>
        <dbReference type="PROSITE" id="PS50011"/>
    </source>
</evidence>
<dbReference type="GO" id="GO:0005524">
    <property type="term" value="F:ATP binding"/>
    <property type="evidence" value="ECO:0007669"/>
    <property type="project" value="UniProtKB-UniRule"/>
</dbReference>
<dbReference type="PANTHER" id="PTHR43289">
    <property type="entry name" value="MITOGEN-ACTIVATED PROTEIN KINASE KINASE KINASE 20-RELATED"/>
    <property type="match status" value="1"/>
</dbReference>
<dbReference type="Proteomes" id="UP000681340">
    <property type="component" value="Unassembled WGS sequence"/>
</dbReference>
<keyword evidence="10" id="KW-1185">Reference proteome</keyword>
<organism evidence="9 10">
    <name type="scientific">Actinoplanes auranticolor</name>
    <dbReference type="NCBI Taxonomy" id="47988"/>
    <lineage>
        <taxon>Bacteria</taxon>
        <taxon>Bacillati</taxon>
        <taxon>Actinomycetota</taxon>
        <taxon>Actinomycetes</taxon>
        <taxon>Micromonosporales</taxon>
        <taxon>Micromonosporaceae</taxon>
        <taxon>Actinoplanes</taxon>
    </lineage>
</organism>
<dbReference type="InterPro" id="IPR011009">
    <property type="entry name" value="Kinase-like_dom_sf"/>
</dbReference>
<evidence type="ECO:0000313" key="9">
    <source>
        <dbReference type="EMBL" id="GIM80647.1"/>
    </source>
</evidence>
<dbReference type="Gene3D" id="1.10.510.10">
    <property type="entry name" value="Transferase(Phosphotransferase) domain 1"/>
    <property type="match status" value="1"/>
</dbReference>
<dbReference type="InterPro" id="IPR000719">
    <property type="entry name" value="Prot_kinase_dom"/>
</dbReference>
<comment type="caution">
    <text evidence="9">The sequence shown here is derived from an EMBL/GenBank/DDBJ whole genome shotgun (WGS) entry which is preliminary data.</text>
</comment>
<keyword evidence="7" id="KW-1133">Transmembrane helix</keyword>
<dbReference type="InterPro" id="IPR008271">
    <property type="entry name" value="Ser/Thr_kinase_AS"/>
</dbReference>
<evidence type="ECO:0000256" key="1">
    <source>
        <dbReference type="ARBA" id="ARBA00022679"/>
    </source>
</evidence>
<keyword evidence="2 5" id="KW-0547">Nucleotide-binding</keyword>
<dbReference type="Pfam" id="PF00069">
    <property type="entry name" value="Pkinase"/>
    <property type="match status" value="1"/>
</dbReference>
<evidence type="ECO:0000256" key="6">
    <source>
        <dbReference type="SAM" id="MobiDB-lite"/>
    </source>
</evidence>
<feature type="compositionally biased region" description="Pro residues" evidence="6">
    <location>
        <begin position="295"/>
        <end position="310"/>
    </location>
</feature>
<feature type="transmembrane region" description="Helical" evidence="7">
    <location>
        <begin position="319"/>
        <end position="343"/>
    </location>
</feature>
<dbReference type="PROSITE" id="PS00108">
    <property type="entry name" value="PROTEIN_KINASE_ST"/>
    <property type="match status" value="1"/>
</dbReference>
<accession>A0A919SY69</accession>
<protein>
    <recommendedName>
        <fullName evidence="8">Protein kinase domain-containing protein</fullName>
    </recommendedName>
</protein>
<gene>
    <name evidence="9" type="ORF">Aau02nite_91530</name>
</gene>
<keyword evidence="4 5" id="KW-0067">ATP-binding</keyword>
<dbReference type="PANTHER" id="PTHR43289:SF34">
    <property type="entry name" value="SERINE_THREONINE-PROTEIN KINASE YBDM-RELATED"/>
    <property type="match status" value="1"/>
</dbReference>
<dbReference type="SUPFAM" id="SSF56112">
    <property type="entry name" value="Protein kinase-like (PK-like)"/>
    <property type="match status" value="1"/>
</dbReference>
<feature type="domain" description="Protein kinase" evidence="8">
    <location>
        <begin position="16"/>
        <end position="269"/>
    </location>
</feature>